<evidence type="ECO:0000256" key="7">
    <source>
        <dbReference type="ARBA" id="ARBA00022989"/>
    </source>
</evidence>
<evidence type="ECO:0000256" key="8">
    <source>
        <dbReference type="ARBA" id="ARBA00023002"/>
    </source>
</evidence>
<dbReference type="PRINTS" id="PR00385">
    <property type="entry name" value="P450"/>
</dbReference>
<reference evidence="13 14" key="1">
    <citation type="journal article" date="2018" name="Proc. Natl. Acad. Sci. U.S.A.">
        <title>Draft genome sequence of Camellia sinensis var. sinensis provides insights into the evolution of the tea genome and tea quality.</title>
        <authorList>
            <person name="Wei C."/>
            <person name="Yang H."/>
            <person name="Wang S."/>
            <person name="Zhao J."/>
            <person name="Liu C."/>
            <person name="Gao L."/>
            <person name="Xia E."/>
            <person name="Lu Y."/>
            <person name="Tai Y."/>
            <person name="She G."/>
            <person name="Sun J."/>
            <person name="Cao H."/>
            <person name="Tong W."/>
            <person name="Gao Q."/>
            <person name="Li Y."/>
            <person name="Deng W."/>
            <person name="Jiang X."/>
            <person name="Wang W."/>
            <person name="Chen Q."/>
            <person name="Zhang S."/>
            <person name="Li H."/>
            <person name="Wu J."/>
            <person name="Wang P."/>
            <person name="Li P."/>
            <person name="Shi C."/>
            <person name="Zheng F."/>
            <person name="Jian J."/>
            <person name="Huang B."/>
            <person name="Shan D."/>
            <person name="Shi M."/>
            <person name="Fang C."/>
            <person name="Yue Y."/>
            <person name="Li F."/>
            <person name="Li D."/>
            <person name="Wei S."/>
            <person name="Han B."/>
            <person name="Jiang C."/>
            <person name="Yin Y."/>
            <person name="Xia T."/>
            <person name="Zhang Z."/>
            <person name="Bennetzen J.L."/>
            <person name="Zhao S."/>
            <person name="Wan X."/>
        </authorList>
    </citation>
    <scope>NUCLEOTIDE SEQUENCE [LARGE SCALE GENOMIC DNA]</scope>
    <source>
        <strain evidence="14">cv. Shuchazao</strain>
        <tissue evidence="13">Leaf</tissue>
    </source>
</reference>
<comment type="similarity">
    <text evidence="3">Belongs to the cytochrome P450 family.</text>
</comment>
<evidence type="ECO:0000313" key="13">
    <source>
        <dbReference type="EMBL" id="THG02184.1"/>
    </source>
</evidence>
<keyword evidence="5" id="KW-0812">Transmembrane</keyword>
<evidence type="ECO:0000256" key="11">
    <source>
        <dbReference type="ARBA" id="ARBA00023136"/>
    </source>
</evidence>
<dbReference type="InterPro" id="IPR036396">
    <property type="entry name" value="Cyt_P450_sf"/>
</dbReference>
<evidence type="ECO:0000313" key="14">
    <source>
        <dbReference type="Proteomes" id="UP000306102"/>
    </source>
</evidence>
<dbReference type="AlphaFoldDB" id="A0A4S4DIF7"/>
<keyword evidence="7" id="KW-1133">Transmembrane helix</keyword>
<keyword evidence="9 12" id="KW-0408">Iron</keyword>
<evidence type="ECO:0000256" key="2">
    <source>
        <dbReference type="ARBA" id="ARBA00004167"/>
    </source>
</evidence>
<dbReference type="PROSITE" id="PS00086">
    <property type="entry name" value="CYTOCHROME_P450"/>
    <property type="match status" value="2"/>
</dbReference>
<feature type="binding site" description="axial binding residue" evidence="12">
    <location>
        <position position="780"/>
    </location>
    <ligand>
        <name>heme</name>
        <dbReference type="ChEBI" id="CHEBI:30413"/>
    </ligand>
    <ligandPart>
        <name>Fe</name>
        <dbReference type="ChEBI" id="CHEBI:18248"/>
    </ligandPart>
</feature>
<dbReference type="EMBL" id="SDRB02011233">
    <property type="protein sequence ID" value="THG02184.1"/>
    <property type="molecule type" value="Genomic_DNA"/>
</dbReference>
<dbReference type="PRINTS" id="PR00463">
    <property type="entry name" value="EP450I"/>
</dbReference>
<evidence type="ECO:0000256" key="9">
    <source>
        <dbReference type="ARBA" id="ARBA00023004"/>
    </source>
</evidence>
<keyword evidence="8" id="KW-0560">Oxidoreductase</keyword>
<dbReference type="FunFam" id="1.10.630.10:FF:000022">
    <property type="entry name" value="Taxadiene 5-alpha hydroxylase"/>
    <property type="match status" value="1"/>
</dbReference>
<dbReference type="SUPFAM" id="SSF48264">
    <property type="entry name" value="Cytochrome P450"/>
    <property type="match status" value="2"/>
</dbReference>
<protein>
    <recommendedName>
        <fullName evidence="15">Cytochrome P450</fullName>
    </recommendedName>
</protein>
<evidence type="ECO:0000256" key="6">
    <source>
        <dbReference type="ARBA" id="ARBA00022723"/>
    </source>
</evidence>
<dbReference type="GO" id="GO:0016020">
    <property type="term" value="C:membrane"/>
    <property type="evidence" value="ECO:0007669"/>
    <property type="project" value="UniProtKB-SubCell"/>
</dbReference>
<gene>
    <name evidence="13" type="ORF">TEA_004529</name>
</gene>
<evidence type="ECO:0000256" key="12">
    <source>
        <dbReference type="PIRSR" id="PIRSR602401-1"/>
    </source>
</evidence>
<dbReference type="Pfam" id="PF00067">
    <property type="entry name" value="p450"/>
    <property type="match status" value="2"/>
</dbReference>
<sequence length="833" mass="95593">MAMLCGAEGNEFLFSDEGKFVKAWFPSAITKIFPKSHNESIQESTTKVRKMLQPFLKPDALHNYVVVMDKVMKRHLETDWTGKHVKVWDVVTRHTFMMACRLLLSVEDPGQVEKLGERIGEVVEGTMSLAINFPRTAFYRAVKASEAVRKELQGMIKQRKMDLTGKRVSPTQDMLSHILVVDDENSQFMAEFAIATTLVALLRGGTHTLNAALTFIMMYLAELPDVYHEEDISKMKYSWNVANEVLRLRPPFFGTFREAITDFTYTGYTIPKGWKLHWMSHSTHKNPEYFPNPEKFDPSRFERNGPPPFTFIPFGGGPRMCPGNEYARLVILVFMHNVEITTLDVSRDGDRRHPTVHQCRKETKKDESYLISGHTPRRANENISSENFPLPPGRTGWPLIGESLDYFLKLRNCIPEKFVADRRDRYSTKVFKTSLLGEPMAIFCGVEGNKFLFSSETKLVQLWWPKAISKIFPKSSADYMKEDSTKVRKILQPFLKADALQKHVGVMDMLMKQHLDMDWNCREVKVSPAVTKYTFMLACRLFLSIEDLERVEELGKSFGYITAGIVSMAINVPGTAFNRAIKASKIMRRELEAMIQQRKIDLTENRSLAAQDLLSHMLLANDENDRFMTEFDIASHIVGLLHAATHTLNVALTFIVMYLAELPDVYNEVLREQMGIAESKEPEDLLNWKDIKKMKYSWNVANEVLRLRPPSFGTFREAITDFTYAGYMIPKGWKLHLIAQTTHKNPEYFPNPETFDPSRFEGNGPPPFTFVPFGGGPRMCPGNEYARLVMLVFMHNMVTKFRWKKVIPNEKVVIDPLPRPTQGLPVHLHPHKP</sequence>
<dbReference type="GO" id="GO:0016705">
    <property type="term" value="F:oxidoreductase activity, acting on paired donors, with incorporation or reduction of molecular oxygen"/>
    <property type="evidence" value="ECO:0007669"/>
    <property type="project" value="InterPro"/>
</dbReference>
<dbReference type="GO" id="GO:0004497">
    <property type="term" value="F:monooxygenase activity"/>
    <property type="evidence" value="ECO:0007669"/>
    <property type="project" value="UniProtKB-KW"/>
</dbReference>
<evidence type="ECO:0008006" key="15">
    <source>
        <dbReference type="Google" id="ProtNLM"/>
    </source>
</evidence>
<evidence type="ECO:0000256" key="3">
    <source>
        <dbReference type="ARBA" id="ARBA00010617"/>
    </source>
</evidence>
<dbReference type="InterPro" id="IPR002401">
    <property type="entry name" value="Cyt_P450_E_grp-I"/>
</dbReference>
<keyword evidence="6 12" id="KW-0479">Metal-binding</keyword>
<proteinExistence type="inferred from homology"/>
<evidence type="ECO:0000256" key="5">
    <source>
        <dbReference type="ARBA" id="ARBA00022692"/>
    </source>
</evidence>
<evidence type="ECO:0000256" key="10">
    <source>
        <dbReference type="ARBA" id="ARBA00023033"/>
    </source>
</evidence>
<dbReference type="Proteomes" id="UP000306102">
    <property type="component" value="Unassembled WGS sequence"/>
</dbReference>
<evidence type="ECO:0000256" key="1">
    <source>
        <dbReference type="ARBA" id="ARBA00001971"/>
    </source>
</evidence>
<keyword evidence="14" id="KW-1185">Reference proteome</keyword>
<dbReference type="InterPro" id="IPR017972">
    <property type="entry name" value="Cyt_P450_CS"/>
</dbReference>
<evidence type="ECO:0000256" key="4">
    <source>
        <dbReference type="ARBA" id="ARBA00022617"/>
    </source>
</evidence>
<keyword evidence="10" id="KW-0503">Monooxygenase</keyword>
<dbReference type="PANTHER" id="PTHR24286:SF349">
    <property type="entry name" value="CYTOCHROME P450 716A1-RELATED"/>
    <property type="match status" value="1"/>
</dbReference>
<organism evidence="13 14">
    <name type="scientific">Camellia sinensis var. sinensis</name>
    <name type="common">China tea</name>
    <dbReference type="NCBI Taxonomy" id="542762"/>
    <lineage>
        <taxon>Eukaryota</taxon>
        <taxon>Viridiplantae</taxon>
        <taxon>Streptophyta</taxon>
        <taxon>Embryophyta</taxon>
        <taxon>Tracheophyta</taxon>
        <taxon>Spermatophyta</taxon>
        <taxon>Magnoliopsida</taxon>
        <taxon>eudicotyledons</taxon>
        <taxon>Gunneridae</taxon>
        <taxon>Pentapetalae</taxon>
        <taxon>asterids</taxon>
        <taxon>Ericales</taxon>
        <taxon>Theaceae</taxon>
        <taxon>Camellia</taxon>
    </lineage>
</organism>
<comment type="caution">
    <text evidence="13">The sequence shown here is derived from an EMBL/GenBank/DDBJ whole genome shotgun (WGS) entry which is preliminary data.</text>
</comment>
<dbReference type="STRING" id="542762.A0A4S4DIF7"/>
<dbReference type="GO" id="GO:0005506">
    <property type="term" value="F:iron ion binding"/>
    <property type="evidence" value="ECO:0007669"/>
    <property type="project" value="InterPro"/>
</dbReference>
<dbReference type="InterPro" id="IPR001128">
    <property type="entry name" value="Cyt_P450"/>
</dbReference>
<dbReference type="CDD" id="cd11043">
    <property type="entry name" value="CYP90-like"/>
    <property type="match status" value="1"/>
</dbReference>
<comment type="subcellular location">
    <subcellularLocation>
        <location evidence="2">Membrane</location>
        <topology evidence="2">Single-pass membrane protein</topology>
    </subcellularLocation>
</comment>
<dbReference type="GO" id="GO:0016125">
    <property type="term" value="P:sterol metabolic process"/>
    <property type="evidence" value="ECO:0007669"/>
    <property type="project" value="TreeGrafter"/>
</dbReference>
<accession>A0A4S4DIF7</accession>
<keyword evidence="4 12" id="KW-0349">Heme</keyword>
<keyword evidence="11" id="KW-0472">Membrane</keyword>
<name>A0A4S4DIF7_CAMSN</name>
<dbReference type="PANTHER" id="PTHR24286">
    <property type="entry name" value="CYTOCHROME P450 26"/>
    <property type="match status" value="1"/>
</dbReference>
<dbReference type="GO" id="GO:0020037">
    <property type="term" value="F:heme binding"/>
    <property type="evidence" value="ECO:0007669"/>
    <property type="project" value="InterPro"/>
</dbReference>
<dbReference type="Gene3D" id="1.10.630.10">
    <property type="entry name" value="Cytochrome P450"/>
    <property type="match status" value="2"/>
</dbReference>
<comment type="cofactor">
    <cofactor evidence="1 12">
        <name>heme</name>
        <dbReference type="ChEBI" id="CHEBI:30413"/>
    </cofactor>
</comment>